<feature type="compositionally biased region" description="Low complexity" evidence="1">
    <location>
        <begin position="20"/>
        <end position="29"/>
    </location>
</feature>
<proteinExistence type="predicted"/>
<dbReference type="Proteomes" id="UP000314294">
    <property type="component" value="Unassembled WGS sequence"/>
</dbReference>
<keyword evidence="3" id="KW-1185">Reference proteome</keyword>
<name>A0A4Z2FKE1_9TELE</name>
<feature type="region of interest" description="Disordered" evidence="1">
    <location>
        <begin position="1"/>
        <end position="69"/>
    </location>
</feature>
<accession>A0A4Z2FKE1</accession>
<dbReference type="EMBL" id="SRLO01001115">
    <property type="protein sequence ID" value="TNN41350.1"/>
    <property type="molecule type" value="Genomic_DNA"/>
</dbReference>
<reference evidence="2 3" key="1">
    <citation type="submission" date="2019-03" db="EMBL/GenBank/DDBJ databases">
        <title>First draft genome of Liparis tanakae, snailfish: a comprehensive survey of snailfish specific genes.</title>
        <authorList>
            <person name="Kim W."/>
            <person name="Song I."/>
            <person name="Jeong J.-H."/>
            <person name="Kim D."/>
            <person name="Kim S."/>
            <person name="Ryu S."/>
            <person name="Song J.Y."/>
            <person name="Lee S.K."/>
        </authorList>
    </citation>
    <scope>NUCLEOTIDE SEQUENCE [LARGE SCALE GENOMIC DNA]</scope>
    <source>
        <tissue evidence="2">Muscle</tissue>
    </source>
</reference>
<comment type="caution">
    <text evidence="2">The sequence shown here is derived from an EMBL/GenBank/DDBJ whole genome shotgun (WGS) entry which is preliminary data.</text>
</comment>
<organism evidence="2 3">
    <name type="scientific">Liparis tanakae</name>
    <name type="common">Tanaka's snailfish</name>
    <dbReference type="NCBI Taxonomy" id="230148"/>
    <lineage>
        <taxon>Eukaryota</taxon>
        <taxon>Metazoa</taxon>
        <taxon>Chordata</taxon>
        <taxon>Craniata</taxon>
        <taxon>Vertebrata</taxon>
        <taxon>Euteleostomi</taxon>
        <taxon>Actinopterygii</taxon>
        <taxon>Neopterygii</taxon>
        <taxon>Teleostei</taxon>
        <taxon>Neoteleostei</taxon>
        <taxon>Acanthomorphata</taxon>
        <taxon>Eupercaria</taxon>
        <taxon>Perciformes</taxon>
        <taxon>Cottioidei</taxon>
        <taxon>Cottales</taxon>
        <taxon>Liparidae</taxon>
        <taxon>Liparis</taxon>
    </lineage>
</organism>
<dbReference type="AlphaFoldDB" id="A0A4Z2FKE1"/>
<gene>
    <name evidence="2" type="ORF">EYF80_048480</name>
</gene>
<evidence type="ECO:0000256" key="1">
    <source>
        <dbReference type="SAM" id="MobiDB-lite"/>
    </source>
</evidence>
<evidence type="ECO:0000313" key="2">
    <source>
        <dbReference type="EMBL" id="TNN41350.1"/>
    </source>
</evidence>
<sequence length="69" mass="7552">MRGRKQRVTETEPGTPPSPSCSCTVGPVPAEVVTRRSPYTTMGRPRGELKTRTRVASPHESNAPHRLPT</sequence>
<protein>
    <submittedName>
        <fullName evidence="2">Uncharacterized protein</fullName>
    </submittedName>
</protein>
<evidence type="ECO:0000313" key="3">
    <source>
        <dbReference type="Proteomes" id="UP000314294"/>
    </source>
</evidence>